<dbReference type="GO" id="GO:0004803">
    <property type="term" value="F:transposase activity"/>
    <property type="evidence" value="ECO:0007669"/>
    <property type="project" value="InterPro"/>
</dbReference>
<proteinExistence type="predicted"/>
<sequence length="190" mass="21116">MSTRVGMSARKIPFILRLRENQHVVREGFETWTIAGIAQRLGKGQKMILKGWCRLGQGAGEGSPRLRIVVMRLPTNELLALACSSKPHHALAGYRQRWTIETMFANLKTKGFNLEDTHITDPGKLSTLLAVLPSAGFPASCACRNLGQLRPERDDLRQNRRRGRSAPSQSRNMAAELGRSLRSASARSIK</sequence>
<dbReference type="InterPro" id="IPR002559">
    <property type="entry name" value="Transposase_11"/>
</dbReference>
<organism evidence="3 4">
    <name type="scientific">Acidiphilium rubrum</name>
    <dbReference type="NCBI Taxonomy" id="526"/>
    <lineage>
        <taxon>Bacteria</taxon>
        <taxon>Pseudomonadati</taxon>
        <taxon>Pseudomonadota</taxon>
        <taxon>Alphaproteobacteria</taxon>
        <taxon>Acetobacterales</taxon>
        <taxon>Acidocellaceae</taxon>
        <taxon>Acidiphilium</taxon>
    </lineage>
</organism>
<dbReference type="AlphaFoldDB" id="A0A8G2CNJ1"/>
<dbReference type="Proteomes" id="UP000186308">
    <property type="component" value="Unassembled WGS sequence"/>
</dbReference>
<dbReference type="GO" id="GO:0006313">
    <property type="term" value="P:DNA transposition"/>
    <property type="evidence" value="ECO:0007669"/>
    <property type="project" value="InterPro"/>
</dbReference>
<dbReference type="GO" id="GO:0003677">
    <property type="term" value="F:DNA binding"/>
    <property type="evidence" value="ECO:0007669"/>
    <property type="project" value="InterPro"/>
</dbReference>
<evidence type="ECO:0000256" key="1">
    <source>
        <dbReference type="SAM" id="MobiDB-lite"/>
    </source>
</evidence>
<reference evidence="3 4" key="1">
    <citation type="submission" date="2017-01" db="EMBL/GenBank/DDBJ databases">
        <authorList>
            <person name="Varghese N."/>
            <person name="Submissions S."/>
        </authorList>
    </citation>
    <scope>NUCLEOTIDE SEQUENCE [LARGE SCALE GENOMIC DNA]</scope>
    <source>
        <strain evidence="3 4">ATCC 35905</strain>
    </source>
</reference>
<feature type="compositionally biased region" description="Low complexity" evidence="1">
    <location>
        <begin position="174"/>
        <end position="190"/>
    </location>
</feature>
<name>A0A8G2CNJ1_ACIRU</name>
<protein>
    <recommendedName>
        <fullName evidence="2">Transposase IS4-like domain-containing protein</fullName>
    </recommendedName>
</protein>
<gene>
    <name evidence="3" type="ORF">SAMN05421828_1343</name>
</gene>
<feature type="domain" description="Transposase IS4-like" evidence="2">
    <location>
        <begin position="10"/>
        <end position="126"/>
    </location>
</feature>
<dbReference type="EMBL" id="FTNE01000034">
    <property type="protein sequence ID" value="SIR45260.1"/>
    <property type="molecule type" value="Genomic_DNA"/>
</dbReference>
<dbReference type="InterPro" id="IPR012337">
    <property type="entry name" value="RNaseH-like_sf"/>
</dbReference>
<comment type="caution">
    <text evidence="3">The sequence shown here is derived from an EMBL/GenBank/DDBJ whole genome shotgun (WGS) entry which is preliminary data.</text>
</comment>
<evidence type="ECO:0000313" key="4">
    <source>
        <dbReference type="Proteomes" id="UP000186308"/>
    </source>
</evidence>
<evidence type="ECO:0000313" key="3">
    <source>
        <dbReference type="EMBL" id="SIR45260.1"/>
    </source>
</evidence>
<evidence type="ECO:0000259" key="2">
    <source>
        <dbReference type="Pfam" id="PF01609"/>
    </source>
</evidence>
<keyword evidence="4" id="KW-1185">Reference proteome</keyword>
<accession>A0A8G2CNJ1</accession>
<feature type="region of interest" description="Disordered" evidence="1">
    <location>
        <begin position="152"/>
        <end position="190"/>
    </location>
</feature>
<dbReference type="Pfam" id="PF01609">
    <property type="entry name" value="DDE_Tnp_1"/>
    <property type="match status" value="1"/>
</dbReference>
<dbReference type="SUPFAM" id="SSF53098">
    <property type="entry name" value="Ribonuclease H-like"/>
    <property type="match status" value="1"/>
</dbReference>